<protein>
    <submittedName>
        <fullName evidence="2">Uncharacterized protein</fullName>
    </submittedName>
</protein>
<evidence type="ECO:0000313" key="2">
    <source>
        <dbReference type="EMBL" id="NBG67124.1"/>
    </source>
</evidence>
<reference evidence="2 3" key="1">
    <citation type="submission" date="2019-12" db="EMBL/GenBank/DDBJ databases">
        <authorList>
            <person name="Zhao J."/>
        </authorList>
    </citation>
    <scope>NUCLEOTIDE SEQUENCE [LARGE SCALE GENOMIC DNA]</scope>
    <source>
        <strain evidence="2 3">S-15</strain>
    </source>
</reference>
<keyword evidence="3" id="KW-1185">Reference proteome</keyword>
<comment type="caution">
    <text evidence="2">The sequence shown here is derived from an EMBL/GenBank/DDBJ whole genome shotgun (WGS) entry which is preliminary data.</text>
</comment>
<evidence type="ECO:0000313" key="3">
    <source>
        <dbReference type="Proteomes" id="UP000470771"/>
    </source>
</evidence>
<accession>A0A6N9NMK4</accession>
<keyword evidence="1" id="KW-1133">Transmembrane helix</keyword>
<keyword evidence="1" id="KW-0812">Transmembrane</keyword>
<feature type="transmembrane region" description="Helical" evidence="1">
    <location>
        <begin position="120"/>
        <end position="137"/>
    </location>
</feature>
<gene>
    <name evidence="2" type="ORF">GQN54_13425</name>
</gene>
<dbReference type="EMBL" id="WWNE01000012">
    <property type="protein sequence ID" value="NBG67124.1"/>
    <property type="molecule type" value="Genomic_DNA"/>
</dbReference>
<proteinExistence type="predicted"/>
<keyword evidence="1" id="KW-0472">Membrane</keyword>
<name>A0A6N9NMK4_9FLAO</name>
<dbReference type="AlphaFoldDB" id="A0A6N9NMK4"/>
<evidence type="ECO:0000256" key="1">
    <source>
        <dbReference type="SAM" id="Phobius"/>
    </source>
</evidence>
<dbReference type="Proteomes" id="UP000470771">
    <property type="component" value="Unassembled WGS sequence"/>
</dbReference>
<sequence>MSESHPIQIRPRFKVRTSKSQAEIEAMINGFLKTEGCICKGKINHGFGTITIPKVEQHYWSPQLVISIEETPEGTEMRGLYGPKPSIWTMFVFFYATIGFSIIIIAIIGLTNLSLEKSAHILWLTPVLILVFLSLYLTSHYGQKKGHDQLVILHHFIEKSTGFTIEDHI</sequence>
<dbReference type="RefSeq" id="WP_160634071.1">
    <property type="nucleotide sequence ID" value="NZ_WWNE01000012.1"/>
</dbReference>
<feature type="transmembrane region" description="Helical" evidence="1">
    <location>
        <begin position="87"/>
        <end position="108"/>
    </location>
</feature>
<organism evidence="2 3">
    <name type="scientific">Acidiluteibacter ferrifornacis</name>
    <dbReference type="NCBI Taxonomy" id="2692424"/>
    <lineage>
        <taxon>Bacteria</taxon>
        <taxon>Pseudomonadati</taxon>
        <taxon>Bacteroidota</taxon>
        <taxon>Flavobacteriia</taxon>
        <taxon>Flavobacteriales</taxon>
        <taxon>Cryomorphaceae</taxon>
        <taxon>Acidiluteibacter</taxon>
    </lineage>
</organism>